<evidence type="ECO:0000259" key="2">
    <source>
        <dbReference type="Pfam" id="PF14285"/>
    </source>
</evidence>
<dbReference type="RefSeq" id="WP_156990287.1">
    <property type="nucleotide sequence ID" value="NZ_VWXL01000052.1"/>
</dbReference>
<dbReference type="AlphaFoldDB" id="A0A6N8HYD5"/>
<organism evidence="3 4">
    <name type="scientific">Caproicibacter fermentans</name>
    <dbReference type="NCBI Taxonomy" id="2576756"/>
    <lineage>
        <taxon>Bacteria</taxon>
        <taxon>Bacillati</taxon>
        <taxon>Bacillota</taxon>
        <taxon>Clostridia</taxon>
        <taxon>Eubacteriales</taxon>
        <taxon>Acutalibacteraceae</taxon>
        <taxon>Caproicibacter</taxon>
    </lineage>
</organism>
<keyword evidence="4" id="KW-1185">Reference proteome</keyword>
<feature type="domain" description="DUF4367" evidence="2">
    <location>
        <begin position="147"/>
        <end position="251"/>
    </location>
</feature>
<feature type="transmembrane region" description="Helical" evidence="1">
    <location>
        <begin position="86"/>
        <end position="107"/>
    </location>
</feature>
<keyword evidence="1" id="KW-0472">Membrane</keyword>
<reference evidence="3 4" key="1">
    <citation type="submission" date="2019-09" db="EMBL/GenBank/DDBJ databases">
        <title>Genome sequence of Clostridium sp. EA1.</title>
        <authorList>
            <person name="Poehlein A."/>
            <person name="Bengelsdorf F.R."/>
            <person name="Daniel R."/>
        </authorList>
    </citation>
    <scope>NUCLEOTIDE SEQUENCE [LARGE SCALE GENOMIC DNA]</scope>
    <source>
        <strain evidence="3 4">EA1</strain>
    </source>
</reference>
<evidence type="ECO:0000313" key="3">
    <source>
        <dbReference type="EMBL" id="MVB10864.1"/>
    </source>
</evidence>
<name>A0A6N8HYD5_9FIRM</name>
<protein>
    <recommendedName>
        <fullName evidence="2">DUF4367 domain-containing protein</fullName>
    </recommendedName>
</protein>
<dbReference type="Proteomes" id="UP000469440">
    <property type="component" value="Unassembled WGS sequence"/>
</dbReference>
<dbReference type="EMBL" id="VWXL01000052">
    <property type="protein sequence ID" value="MVB10864.1"/>
    <property type="molecule type" value="Genomic_DNA"/>
</dbReference>
<evidence type="ECO:0000256" key="1">
    <source>
        <dbReference type="SAM" id="Phobius"/>
    </source>
</evidence>
<dbReference type="InterPro" id="IPR025377">
    <property type="entry name" value="DUF4367"/>
</dbReference>
<dbReference type="OrthoDB" id="2612814at2"/>
<evidence type="ECO:0000313" key="4">
    <source>
        <dbReference type="Proteomes" id="UP000469440"/>
    </source>
</evidence>
<proteinExistence type="predicted"/>
<gene>
    <name evidence="3" type="ORF">CAFE_15620</name>
</gene>
<accession>A0A6N8HYD5</accession>
<sequence length="255" mass="28998">MTARNSDVRQKLYEEYEDSLFRLIMNDAAEKEGKLLIEKQAASSGGAANKPSEETVKKFEQKLAAYRKKSSAPKRKRIFHSIINKAAIFFLVLILTFSTAMVTAQAFRVKVMNFLIDIQSEYTSFQIKDNAAGSNGEKLTVNWTNTYLPTYIPVGYEVDSLTYTEPLKEITYRNQKDKNMLIDFSENDSSNNVEIDTENASVLKTVFVNGHKGTLVVKDSQTTVTWEMDQHIFVVCTEESIEETLKIAQNVKFIK</sequence>
<dbReference type="Pfam" id="PF14285">
    <property type="entry name" value="DUF4367"/>
    <property type="match status" value="1"/>
</dbReference>
<comment type="caution">
    <text evidence="3">The sequence shown here is derived from an EMBL/GenBank/DDBJ whole genome shotgun (WGS) entry which is preliminary data.</text>
</comment>
<keyword evidence="1" id="KW-1133">Transmembrane helix</keyword>
<keyword evidence="1" id="KW-0812">Transmembrane</keyword>